<evidence type="ECO:0000256" key="7">
    <source>
        <dbReference type="SAM" id="MobiDB-lite"/>
    </source>
</evidence>
<comment type="catalytic activity">
    <reaction evidence="6">
        <text>cytidine(1402) in 16S rRNA + S-adenosyl-L-methionine = N(4)-methylcytidine(1402) in 16S rRNA + S-adenosyl-L-homocysteine + H(+)</text>
        <dbReference type="Rhea" id="RHEA:42928"/>
        <dbReference type="Rhea" id="RHEA-COMP:10286"/>
        <dbReference type="Rhea" id="RHEA-COMP:10287"/>
        <dbReference type="ChEBI" id="CHEBI:15378"/>
        <dbReference type="ChEBI" id="CHEBI:57856"/>
        <dbReference type="ChEBI" id="CHEBI:59789"/>
        <dbReference type="ChEBI" id="CHEBI:74506"/>
        <dbReference type="ChEBI" id="CHEBI:82748"/>
        <dbReference type="EC" id="2.1.1.199"/>
    </reaction>
</comment>
<dbReference type="SUPFAM" id="SSF81799">
    <property type="entry name" value="Putative methyltransferase TM0872, insert domain"/>
    <property type="match status" value="1"/>
</dbReference>
<dbReference type="PANTHER" id="PTHR11265:SF0">
    <property type="entry name" value="12S RRNA N4-METHYLCYTIDINE METHYLTRANSFERASE"/>
    <property type="match status" value="1"/>
</dbReference>
<evidence type="ECO:0000256" key="6">
    <source>
        <dbReference type="HAMAP-Rule" id="MF_01007"/>
    </source>
</evidence>
<keyword evidence="5 6" id="KW-0949">S-adenosyl-L-methionine</keyword>
<dbReference type="STRING" id="29539.SAMN02745716_1926"/>
<evidence type="ECO:0000313" key="9">
    <source>
        <dbReference type="Proteomes" id="UP000222056"/>
    </source>
</evidence>
<keyword evidence="4 6" id="KW-0808">Transferase</keyword>
<reference evidence="9" key="1">
    <citation type="submission" date="2016-10" db="EMBL/GenBank/DDBJ databases">
        <authorList>
            <person name="Varghese N."/>
            <person name="Submissions S."/>
        </authorList>
    </citation>
    <scope>NUCLEOTIDE SEQUENCE [LARGE SCALE GENOMIC DNA]</scope>
    <source>
        <strain evidence="9">ATCC 35263</strain>
    </source>
</reference>
<dbReference type="PANTHER" id="PTHR11265">
    <property type="entry name" value="S-ADENOSYL-METHYLTRANSFERASE MRAW"/>
    <property type="match status" value="1"/>
</dbReference>
<evidence type="ECO:0000256" key="1">
    <source>
        <dbReference type="ARBA" id="ARBA00010396"/>
    </source>
</evidence>
<feature type="binding site" evidence="6">
    <location>
        <position position="87"/>
    </location>
    <ligand>
        <name>S-adenosyl-L-methionine</name>
        <dbReference type="ChEBI" id="CHEBI:59789"/>
    </ligand>
</feature>
<dbReference type="Proteomes" id="UP000222056">
    <property type="component" value="Unassembled WGS sequence"/>
</dbReference>
<organism evidence="8 9">
    <name type="scientific">Thermoleophilum album</name>
    <dbReference type="NCBI Taxonomy" id="29539"/>
    <lineage>
        <taxon>Bacteria</taxon>
        <taxon>Bacillati</taxon>
        <taxon>Actinomycetota</taxon>
        <taxon>Thermoleophilia</taxon>
        <taxon>Thermoleophilales</taxon>
        <taxon>Thermoleophilaceae</taxon>
        <taxon>Thermoleophilum</taxon>
    </lineage>
</organism>
<evidence type="ECO:0000256" key="3">
    <source>
        <dbReference type="ARBA" id="ARBA00022603"/>
    </source>
</evidence>
<dbReference type="AlphaFoldDB" id="A0A1H6G033"/>
<feature type="binding site" evidence="6">
    <location>
        <position position="107"/>
    </location>
    <ligand>
        <name>S-adenosyl-L-methionine</name>
        <dbReference type="ChEBI" id="CHEBI:59789"/>
    </ligand>
</feature>
<evidence type="ECO:0000256" key="2">
    <source>
        <dbReference type="ARBA" id="ARBA00022552"/>
    </source>
</evidence>
<feature type="compositionally biased region" description="Low complexity" evidence="7">
    <location>
        <begin position="301"/>
        <end position="312"/>
    </location>
</feature>
<accession>A0A1H6G033</accession>
<comment type="function">
    <text evidence="6">Specifically methylates the N4 position of cytidine in position 1402 (C1402) of 16S rRNA.</text>
</comment>
<comment type="subcellular location">
    <subcellularLocation>
        <location evidence="6">Cytoplasm</location>
    </subcellularLocation>
</comment>
<evidence type="ECO:0000256" key="4">
    <source>
        <dbReference type="ARBA" id="ARBA00022679"/>
    </source>
</evidence>
<dbReference type="InterPro" id="IPR029063">
    <property type="entry name" value="SAM-dependent_MTases_sf"/>
</dbReference>
<dbReference type="SUPFAM" id="SSF53335">
    <property type="entry name" value="S-adenosyl-L-methionine-dependent methyltransferases"/>
    <property type="match status" value="1"/>
</dbReference>
<comment type="similarity">
    <text evidence="1 6">Belongs to the methyltransferase superfamily. RsmH family.</text>
</comment>
<feature type="region of interest" description="Disordered" evidence="7">
    <location>
        <begin position="297"/>
        <end position="339"/>
    </location>
</feature>
<dbReference type="GO" id="GO:0005737">
    <property type="term" value="C:cytoplasm"/>
    <property type="evidence" value="ECO:0007669"/>
    <property type="project" value="UniProtKB-SubCell"/>
</dbReference>
<keyword evidence="3 6" id="KW-0489">Methyltransferase</keyword>
<proteinExistence type="inferred from homology"/>
<evidence type="ECO:0000313" key="8">
    <source>
        <dbReference type="EMBL" id="SEH15364.1"/>
    </source>
</evidence>
<feature type="binding site" evidence="6">
    <location>
        <begin position="40"/>
        <end position="42"/>
    </location>
    <ligand>
        <name>S-adenosyl-L-methionine</name>
        <dbReference type="ChEBI" id="CHEBI:59789"/>
    </ligand>
</feature>
<feature type="binding site" evidence="6">
    <location>
        <position position="60"/>
    </location>
    <ligand>
        <name>S-adenosyl-L-methionine</name>
        <dbReference type="ChEBI" id="CHEBI:59789"/>
    </ligand>
</feature>
<dbReference type="HAMAP" id="MF_01007">
    <property type="entry name" value="16SrRNA_methyltr_H"/>
    <property type="match status" value="1"/>
</dbReference>
<keyword evidence="9" id="KW-1185">Reference proteome</keyword>
<dbReference type="EC" id="2.1.1.199" evidence="6"/>
<gene>
    <name evidence="6" type="primary">rsmH</name>
    <name evidence="8" type="ORF">SAMN02745716_1926</name>
</gene>
<dbReference type="NCBIfam" id="TIGR00006">
    <property type="entry name" value="16S rRNA (cytosine(1402)-N(4))-methyltransferase RsmH"/>
    <property type="match status" value="1"/>
</dbReference>
<feature type="binding site" evidence="6">
    <location>
        <position position="114"/>
    </location>
    <ligand>
        <name>S-adenosyl-L-methionine</name>
        <dbReference type="ChEBI" id="CHEBI:59789"/>
    </ligand>
</feature>
<dbReference type="Pfam" id="PF01795">
    <property type="entry name" value="Methyltransf_5"/>
    <property type="match status" value="1"/>
</dbReference>
<dbReference type="Gene3D" id="3.40.50.150">
    <property type="entry name" value="Vaccinia Virus protein VP39"/>
    <property type="match status" value="1"/>
</dbReference>
<name>A0A1H6G033_THEAL</name>
<protein>
    <recommendedName>
        <fullName evidence="6">Ribosomal RNA small subunit methyltransferase H</fullName>
        <ecNumber evidence="6">2.1.1.199</ecNumber>
    </recommendedName>
    <alternativeName>
        <fullName evidence="6">16S rRNA m(4)C1402 methyltransferase</fullName>
    </alternativeName>
    <alternativeName>
        <fullName evidence="6">rRNA (cytosine-N(4)-)-methyltransferase RsmH</fullName>
    </alternativeName>
</protein>
<dbReference type="RefSeq" id="WP_218138372.1">
    <property type="nucleotide sequence ID" value="NZ_FNWJ01000002.1"/>
</dbReference>
<feature type="compositionally biased region" description="Basic and acidic residues" evidence="7">
    <location>
        <begin position="317"/>
        <end position="339"/>
    </location>
</feature>
<dbReference type="GO" id="GO:0071424">
    <property type="term" value="F:rRNA (cytosine-N4-)-methyltransferase activity"/>
    <property type="evidence" value="ECO:0007669"/>
    <property type="project" value="UniProtKB-UniRule"/>
</dbReference>
<evidence type="ECO:0000256" key="5">
    <source>
        <dbReference type="ARBA" id="ARBA00022691"/>
    </source>
</evidence>
<dbReference type="InterPro" id="IPR002903">
    <property type="entry name" value="RsmH"/>
</dbReference>
<dbReference type="GO" id="GO:0070475">
    <property type="term" value="P:rRNA base methylation"/>
    <property type="evidence" value="ECO:0007669"/>
    <property type="project" value="UniProtKB-UniRule"/>
</dbReference>
<dbReference type="EMBL" id="FNWJ01000002">
    <property type="protein sequence ID" value="SEH15364.1"/>
    <property type="molecule type" value="Genomic_DNA"/>
</dbReference>
<sequence length="339" mass="37284">MAILLDVTAPAHVPVLAAELLEICAPERGATVVDCTFGQGGHAQLFAECIGPGGLLVAIDRDPAARARFEELHGDWQCEARFVQGDFADVLAALLDEGLEADVVYFDLGVSSLQIDQPERGFSYTRDAPLDMRMDPSAPLSARDLLNAWDERQLAQVLRRYGEERYAARIAREICARRKRRPIETTGELVAAIEAALPAAARRLGHGHPAKRTFQALRIAVNHELESLDRALPLAFELTRPGGRIAAISFHSLEDRRVKNFMRELARGCVCPPDFPICTCGRQPRAELLTPRALRPSADELAANPRSASARLRALRKLPEGDGEGRRPASDHRKQERAA</sequence>
<dbReference type="InterPro" id="IPR023397">
    <property type="entry name" value="SAM-dep_MeTrfase_MraW_recog"/>
</dbReference>
<dbReference type="PIRSF" id="PIRSF004486">
    <property type="entry name" value="MraW"/>
    <property type="match status" value="1"/>
</dbReference>
<keyword evidence="2 6" id="KW-0698">rRNA processing</keyword>
<keyword evidence="6" id="KW-0963">Cytoplasm</keyword>
<dbReference type="Gene3D" id="1.10.150.170">
    <property type="entry name" value="Putative methyltransferase TM0872, insert domain"/>
    <property type="match status" value="1"/>
</dbReference>